<evidence type="ECO:0000256" key="1">
    <source>
        <dbReference type="SAM" id="MobiDB-lite"/>
    </source>
</evidence>
<reference evidence="3" key="1">
    <citation type="submission" date="2021-01" db="EMBL/GenBank/DDBJ databases">
        <authorList>
            <person name="Kaushik A."/>
        </authorList>
    </citation>
    <scope>NUCLEOTIDE SEQUENCE</scope>
    <source>
        <strain evidence="3">AG3-T5</strain>
    </source>
</reference>
<organism evidence="3 4">
    <name type="scientific">Rhizoctonia solani</name>
    <dbReference type="NCBI Taxonomy" id="456999"/>
    <lineage>
        <taxon>Eukaryota</taxon>
        <taxon>Fungi</taxon>
        <taxon>Dikarya</taxon>
        <taxon>Basidiomycota</taxon>
        <taxon>Agaricomycotina</taxon>
        <taxon>Agaricomycetes</taxon>
        <taxon>Cantharellales</taxon>
        <taxon>Ceratobasidiaceae</taxon>
        <taxon>Rhizoctonia</taxon>
    </lineage>
</organism>
<feature type="domain" description="RDRP core" evidence="2">
    <location>
        <begin position="436"/>
        <end position="1021"/>
    </location>
</feature>
<accession>A0A8H3AR05</accession>
<dbReference type="InterPro" id="IPR057596">
    <property type="entry name" value="RDRP_core"/>
</dbReference>
<comment type="caution">
    <text evidence="3">The sequence shown here is derived from an EMBL/GenBank/DDBJ whole genome shotgun (WGS) entry which is preliminary data.</text>
</comment>
<evidence type="ECO:0000259" key="2">
    <source>
        <dbReference type="Pfam" id="PF05183"/>
    </source>
</evidence>
<dbReference type="PANTHER" id="PTHR23079">
    <property type="entry name" value="RNA-DEPENDENT RNA POLYMERASE"/>
    <property type="match status" value="1"/>
</dbReference>
<dbReference type="EMBL" id="CAJMWW010000086">
    <property type="protein sequence ID" value="CAE6434082.1"/>
    <property type="molecule type" value="Genomic_DNA"/>
</dbReference>
<evidence type="ECO:0000313" key="4">
    <source>
        <dbReference type="Proteomes" id="UP000663841"/>
    </source>
</evidence>
<protein>
    <recommendedName>
        <fullName evidence="2">RDRP core domain-containing protein</fullName>
    </recommendedName>
</protein>
<dbReference type="GO" id="GO:0031380">
    <property type="term" value="C:nuclear RNA-directed RNA polymerase complex"/>
    <property type="evidence" value="ECO:0007669"/>
    <property type="project" value="TreeGrafter"/>
</dbReference>
<dbReference type="GO" id="GO:0003723">
    <property type="term" value="F:RNA binding"/>
    <property type="evidence" value="ECO:0007669"/>
    <property type="project" value="UniProtKB-KW"/>
</dbReference>
<dbReference type="PANTHER" id="PTHR23079:SF55">
    <property type="entry name" value="RNA-DIRECTED RNA POLYMERASE"/>
    <property type="match status" value="1"/>
</dbReference>
<proteinExistence type="predicted"/>
<dbReference type="InterPro" id="IPR007855">
    <property type="entry name" value="RDRP"/>
</dbReference>
<dbReference type="Pfam" id="PF05183">
    <property type="entry name" value="RdRP"/>
    <property type="match status" value="3"/>
</dbReference>
<feature type="region of interest" description="Disordered" evidence="1">
    <location>
        <begin position="972"/>
        <end position="991"/>
    </location>
</feature>
<dbReference type="Proteomes" id="UP000663841">
    <property type="component" value="Unassembled WGS sequence"/>
</dbReference>
<name>A0A8H3AR05_9AGAM</name>
<dbReference type="GO" id="GO:0003968">
    <property type="term" value="F:RNA-directed RNA polymerase activity"/>
    <property type="evidence" value="ECO:0007669"/>
    <property type="project" value="UniProtKB-KW"/>
</dbReference>
<gene>
    <name evidence="3" type="ORF">RDB_LOCUS72908</name>
</gene>
<feature type="domain" description="RDRP core" evidence="2">
    <location>
        <begin position="1707"/>
        <end position="1915"/>
    </location>
</feature>
<sequence length="2436" mass="275304">MECFLRNIEFNARAEDVQLALSNALHGGDFAQFGTEPINFDFHIHRNRRGGGFSHGGTGTLTLPQVDIGEEFIQRYTGVAQLIVNSRQIYVSKSKKELRQDVVERLRRTKYRDPQSEAERRFAERAQQFSTKITLSKIEQGWIKRNSDSEFSSEHIINIDDKIKELSLQFDDTNRNIILTLTTDLNAVPEADAYHIKFRYAEIEDIISDNHTDTHKLLFRLRTPVSYEVTDSALAELSRINFFEPAPERRPSRCRLPSLPFDEHPDLAKYISSNILVHLSKPAAIEFERLAELARITRPWKKRIRLSQSSIFGSSKLNELMRWIEKHKWEVAFQLQKILSNALLDPEEYLSVKPTIDRLVATSRTEHVITVLLDFVSRLEILNRIRKRGEDTEEVTIHECLQNALQRSSRPTLTSRLRTTRKKGLDGDFPCLHVTVTPTRIALDGPNPEQLNRVLRMYPDHWNYFLRVRFADEELLPFRGDPEVDVPRFVKSHVGIILKEGLNIAGRHFEYLAYSSSALKGHTVWFVRPFHHPERGHQDARSIIETLGDFSRDSQYPARMGARIAQAFSSTDLSISASVEEVLPIPDIERNGSCFTDGVGMISPEVAKMIWRSLTKLRKRRSYFLPAAYQVRLGGYKGMLAIDHRLEGSVICVRKSMDKFDSPALDVEVARAFDRPGRCFLNRPLIMILETANRVQTDIFLALQARAVKDTQESMRHFHTAAELLEVHGLGASFKLPSLFTRLQHIGIELEYCNTLGIKTIIKDAETDILRELKHRARIPVPDSWKLVGIADEFDFLEEGNIYACLRDKDQEPIYLEGPYLITRSPAIHPGDVQVVHAIGKPPKESPFYKEPLVNTVVFSCRGERSLASCLGGGDLDGDLYDLINLTAWPELAPRELVEPAAYPPAPKKCIEGRSCTMDDVKDFICDFITSDMVGIISAQHLKLADFRAKGVSDPDCLKLAELHSKAVDFPKSGTPVAPSELPRSGRMPRPDWDAGELGFRSTRDEVYPSQRALGQLYRAIRLSEEKLSHQGTHPTTRFGTDIDSNIHAHPLPRGRYDHISNYLRNSLARYIHVDDVPRHYFVESVSLLEEYVGELTRICNTYALTSRSIISEEEVVAGTILELTSQRRRRQDMISEMRTASSALVANVRDVLRGVETGESDLEDWMLRSWAAYQVARASDEFGRKSFGLLALGNAFEAIESVTQRDLPLGGLTYHGNIYVLYLSHHLAHLDVATIIKAGHSWLVTTHPPPRPLSSPKHQIHISMELFVRNIAYNARQQDVQLAVANILHGGNFSHLSREPINFDFHFIGSSNVSHKGIGALTLPYEQIGNEFLSRYGEHAPGRISVNGRPVAVTRSRHPANRGIVERLRSTSYTSAQNEREVQLAARAEELAQRMRVIGFDQGCTQRDGTFLSEYSVNMGGASNIQTIDLYIDDLNRAVVLEITVVETVDAASIVASILGGLGTSTNYYIRFRYSDIYRVTFDLGANHSNDMILFQLKSPASYESTDGMSDIMRMLSSNQRTARKKLSFLTFDDKHAHLAKFISSNILVRLTHERALLFKKLCKSAKMGHLRTGPVYLTQSAMFSEPSIRSLQRWIANKSWKVAFQLSRILRNMILNPEELGAIREPIDRLVETLSTSEVCTVLQDFIARIEVLNRGDEWEDPPSVSECLERATVAIGYPKAPIPRLRQTREKNKNGDFPCLHIVVTPTRILLEGPAPEQLNRVLRMFPNHWDNFIRVSFTDEERGQLRWDSDVDGNTFVQQRIGWILKNGLTIAGRHFEYLGYSTSSLKLWFVHPFEDPELGPQSASTIINAIGDFSRDIQCPARMGARIGQAFSSTDLSVTVPAEEVITMDDIERNGSCFTDGVGTISPEFAEQMWKALVKLRGKRSYFIPASYQVRLGGYKGMLAIDYRLQGSVVPVQAFIDLQRKAVKETKVALLTLQSTARTLETYGLGDSFKVPSLLSRLHKLEVEHRHIESLGLRTVLKDAETDILRDLKHHARIPIPGSWKLVGIADEFDYLEPRQIYACVRDRDREPIYLEGPYIVTRSPVIHPGDVQVVTAIGKPPAGSPFDIEPLENTVVFSCRGDRSLPSCLGGGDLDGDLYDLINLTELPQLTPQVTYPPGDYPPVTKRMIQDREATIDDVKDFICDYINSDILGLLSLRHLRLADERPLGVNDPDCLTLAALHSKAVDFQKSGTPVEIKDLPYPSRSRPDWDAGEVRIRGGQDNVYKSSRALGQLYRDIQLDEDQLQTAGTHPGVEFGLDMDMGLVARPLERSQYDLITHRLRESLARHIHVDQVPPEQFVEAAGLVGEYINELTRICNDYALTPRSILSEEEVVAGTILERTSQRRKRQDRISEMRTASGVLVQNVRDVLRGSDSDSLQDWASRSWAAYQVARVNTDRFGKKSFALLALGNAFEAADAMAQRNQDRAHRN</sequence>
<dbReference type="GO" id="GO:0030422">
    <property type="term" value="P:siRNA processing"/>
    <property type="evidence" value="ECO:0007669"/>
    <property type="project" value="TreeGrafter"/>
</dbReference>
<evidence type="ECO:0000313" key="3">
    <source>
        <dbReference type="EMBL" id="CAE6434082.1"/>
    </source>
</evidence>
<feature type="domain" description="RDRP core" evidence="2">
    <location>
        <begin position="1916"/>
        <end position="2244"/>
    </location>
</feature>